<sequence>MNSLGDHVHENAGGEYRTWEVQEAITGHEQWNLILVSGDRKMFVKETELLDRISTDQCSAWYPGHLDPRHRLESMIPEAEPNRVSDYDEPLDRQVVPRKHASDLIFKQIEGTRKPVNEFLDTEIWVDHDLGSVTFDKARFGAFSPYDGSLVGVVVLHKPAAPSLDDWNEFDDRDVGTRIEVKRLAARNYLAPHCTASWMLSKAGKWAKQQGAEIIQAYSGMAGNPGTCYKGAGFEPARIEADADGNGWNTASSRDGRVAVQGGQQWDRTRWERSL</sequence>
<dbReference type="EMBL" id="KC292025">
    <property type="protein sequence ID" value="AGM11298.1"/>
    <property type="molecule type" value="Genomic_DNA"/>
</dbReference>
<gene>
    <name evidence="2" type="primary">44</name>
    <name evidence="2" type="ORF">HHTV1_44</name>
</gene>
<evidence type="ECO:0000313" key="3">
    <source>
        <dbReference type="Proteomes" id="UP000203449"/>
    </source>
</evidence>
<organism evidence="2 3">
    <name type="scientific">Haloarcula hispanica tailed virus 1</name>
    <dbReference type="NCBI Taxonomy" id="1273750"/>
    <lineage>
        <taxon>Viruses</taxon>
        <taxon>Duplodnaviria</taxon>
        <taxon>Heunggongvirae</taxon>
        <taxon>Uroviricota</taxon>
        <taxon>Caudoviricetes</taxon>
        <taxon>Madisaviridae</taxon>
        <taxon>Clampvirus</taxon>
        <taxon>Clampvirus italiense</taxon>
        <taxon>Clampvirus HHTV1</taxon>
    </lineage>
</organism>
<dbReference type="RefSeq" id="YP_008058734.1">
    <property type="nucleotide sequence ID" value="NC_021322.1"/>
</dbReference>
<name>R4TMA3_9CAUD</name>
<evidence type="ECO:0000313" key="2">
    <source>
        <dbReference type="EMBL" id="AGM11298.1"/>
    </source>
</evidence>
<reference evidence="2 3" key="1">
    <citation type="submission" date="2012-12" db="EMBL/GenBank/DDBJ databases">
        <authorList>
            <person name="Sencilo A."/>
            <person name="Jacobs-Sera D."/>
            <person name="Russell D.A."/>
            <person name="Ko C."/>
            <person name="Atanasova N."/>
            <person name="Osterlund E."/>
            <person name="Oksanen H.M."/>
            <person name="Bamford D.H."/>
            <person name="Hatfull G.F."/>
            <person name="Roine E."/>
            <person name="Hendrix R.W."/>
        </authorList>
    </citation>
    <scope>NUCLEOTIDE SEQUENCE [LARGE SCALE GENOMIC DNA]</scope>
</reference>
<dbReference type="GeneID" id="16194242"/>
<protein>
    <submittedName>
        <fullName evidence="2">Uncharacterized protein</fullName>
    </submittedName>
</protein>
<keyword evidence="3" id="KW-1185">Reference proteome</keyword>
<accession>R4TMA3</accession>
<feature type="region of interest" description="Disordered" evidence="1">
    <location>
        <begin position="243"/>
        <end position="275"/>
    </location>
</feature>
<dbReference type="Proteomes" id="UP000203449">
    <property type="component" value="Segment"/>
</dbReference>
<proteinExistence type="predicted"/>
<evidence type="ECO:0000256" key="1">
    <source>
        <dbReference type="SAM" id="MobiDB-lite"/>
    </source>
</evidence>
<dbReference type="KEGG" id="vg:16194242"/>